<comment type="caution">
    <text evidence="2">The sequence shown here is derived from an EMBL/GenBank/DDBJ whole genome shotgun (WGS) entry which is preliminary data.</text>
</comment>
<evidence type="ECO:0000313" key="2">
    <source>
        <dbReference type="EMBL" id="GGE45090.1"/>
    </source>
</evidence>
<protein>
    <recommendedName>
        <fullName evidence="4">Lipoprotein</fullName>
    </recommendedName>
</protein>
<gene>
    <name evidence="2" type="ORF">GCM10007276_22800</name>
</gene>
<dbReference type="PROSITE" id="PS51257">
    <property type="entry name" value="PROKAR_LIPOPROTEIN"/>
    <property type="match status" value="1"/>
</dbReference>
<reference evidence="2" key="2">
    <citation type="submission" date="2020-09" db="EMBL/GenBank/DDBJ databases">
        <authorList>
            <person name="Sun Q."/>
            <person name="Sedlacek I."/>
        </authorList>
    </citation>
    <scope>NUCLEOTIDE SEQUENCE</scope>
    <source>
        <strain evidence="2">CCM 7684</strain>
    </source>
</reference>
<evidence type="ECO:0008006" key="4">
    <source>
        <dbReference type="Google" id="ProtNLM"/>
    </source>
</evidence>
<organism evidence="2 3">
    <name type="scientific">Agaricicola taiwanensis</name>
    <dbReference type="NCBI Taxonomy" id="591372"/>
    <lineage>
        <taxon>Bacteria</taxon>
        <taxon>Pseudomonadati</taxon>
        <taxon>Pseudomonadota</taxon>
        <taxon>Alphaproteobacteria</taxon>
        <taxon>Rhodobacterales</taxon>
        <taxon>Paracoccaceae</taxon>
        <taxon>Agaricicola</taxon>
    </lineage>
</organism>
<dbReference type="EMBL" id="BMCP01000002">
    <property type="protein sequence ID" value="GGE45090.1"/>
    <property type="molecule type" value="Genomic_DNA"/>
</dbReference>
<dbReference type="RefSeq" id="WP_188409847.1">
    <property type="nucleotide sequence ID" value="NZ_BMCP01000002.1"/>
</dbReference>
<proteinExistence type="predicted"/>
<sequence length="78" mass="8602">MPHLKYFLLPIGAVTLAACVGPKVEVPPPPAIAEEARTPSLAAPPYHRRHNPLTRQERLRVEDDLARQAVSPAPPPRR</sequence>
<name>A0A8J3DVS3_9RHOB</name>
<dbReference type="AlphaFoldDB" id="A0A8J3DVS3"/>
<feature type="compositionally biased region" description="Basic and acidic residues" evidence="1">
    <location>
        <begin position="55"/>
        <end position="66"/>
    </location>
</feature>
<keyword evidence="3" id="KW-1185">Reference proteome</keyword>
<reference evidence="2" key="1">
    <citation type="journal article" date="2014" name="Int. J. Syst. Evol. Microbiol.">
        <title>Complete genome sequence of Corynebacterium casei LMG S-19264T (=DSM 44701T), isolated from a smear-ripened cheese.</title>
        <authorList>
            <consortium name="US DOE Joint Genome Institute (JGI-PGF)"/>
            <person name="Walter F."/>
            <person name="Albersmeier A."/>
            <person name="Kalinowski J."/>
            <person name="Ruckert C."/>
        </authorList>
    </citation>
    <scope>NUCLEOTIDE SEQUENCE</scope>
    <source>
        <strain evidence="2">CCM 7684</strain>
    </source>
</reference>
<dbReference type="Proteomes" id="UP000602745">
    <property type="component" value="Unassembled WGS sequence"/>
</dbReference>
<feature type="region of interest" description="Disordered" evidence="1">
    <location>
        <begin position="28"/>
        <end position="78"/>
    </location>
</feature>
<accession>A0A8J3DVS3</accession>
<evidence type="ECO:0000313" key="3">
    <source>
        <dbReference type="Proteomes" id="UP000602745"/>
    </source>
</evidence>
<evidence type="ECO:0000256" key="1">
    <source>
        <dbReference type="SAM" id="MobiDB-lite"/>
    </source>
</evidence>